<dbReference type="SUPFAM" id="SSF52402">
    <property type="entry name" value="Adenine nucleotide alpha hydrolases-like"/>
    <property type="match status" value="1"/>
</dbReference>
<dbReference type="RefSeq" id="WP_089758943.1">
    <property type="nucleotide sequence ID" value="NZ_FNGO01000005.1"/>
</dbReference>
<gene>
    <name evidence="3" type="ORF">SAMN04488692_105120</name>
</gene>
<dbReference type="PRINTS" id="PR01438">
    <property type="entry name" value="UNVRSLSTRESS"/>
</dbReference>
<organism evidence="3 4">
    <name type="scientific">Halarsenatibacter silvermanii</name>
    <dbReference type="NCBI Taxonomy" id="321763"/>
    <lineage>
        <taxon>Bacteria</taxon>
        <taxon>Bacillati</taxon>
        <taxon>Bacillota</taxon>
        <taxon>Clostridia</taxon>
        <taxon>Halanaerobiales</taxon>
        <taxon>Halarsenatibacteraceae</taxon>
        <taxon>Halarsenatibacter</taxon>
    </lineage>
</organism>
<evidence type="ECO:0000313" key="3">
    <source>
        <dbReference type="EMBL" id="SDL54188.1"/>
    </source>
</evidence>
<accession>A0A1G9KWS9</accession>
<dbReference type="AlphaFoldDB" id="A0A1G9KWS9"/>
<dbReference type="EMBL" id="FNGO01000005">
    <property type="protein sequence ID" value="SDL54188.1"/>
    <property type="molecule type" value="Genomic_DNA"/>
</dbReference>
<dbReference type="Pfam" id="PF00582">
    <property type="entry name" value="Usp"/>
    <property type="match status" value="1"/>
</dbReference>
<dbReference type="InterPro" id="IPR006016">
    <property type="entry name" value="UspA"/>
</dbReference>
<dbReference type="Gene3D" id="3.40.50.12370">
    <property type="match status" value="1"/>
</dbReference>
<reference evidence="3 4" key="1">
    <citation type="submission" date="2016-10" db="EMBL/GenBank/DDBJ databases">
        <authorList>
            <person name="de Groot N.N."/>
        </authorList>
    </citation>
    <scope>NUCLEOTIDE SEQUENCE [LARGE SCALE GENOMIC DNA]</scope>
    <source>
        <strain evidence="3 4">SLAS-1</strain>
    </source>
</reference>
<dbReference type="InterPro" id="IPR006015">
    <property type="entry name" value="Universal_stress_UspA"/>
</dbReference>
<sequence length="193" mass="21842">MSTAKIYESLVNKLVQNAPCPVGVLKDNGLQEPRKILVPYRGSEHAYWGVKVAKRLASNYGNMGEVVILRVIERGGDPQKEEENAWKQVKDIFEDSSVSGEIKVVFADKVVEGIINESYNKDYNLIIMGASKEWRLKNMLFGSVPDIVAEEAETSVLMVRCYDQKIDEEIQLEGEVVEEDDLEEDLQQSPEKF</sequence>
<dbReference type="PANTHER" id="PTHR46268:SF6">
    <property type="entry name" value="UNIVERSAL STRESS PROTEIN UP12"/>
    <property type="match status" value="1"/>
</dbReference>
<evidence type="ECO:0000259" key="2">
    <source>
        <dbReference type="Pfam" id="PF00582"/>
    </source>
</evidence>
<dbReference type="STRING" id="321763.SAMN04488692_105120"/>
<keyword evidence="4" id="KW-1185">Reference proteome</keyword>
<protein>
    <submittedName>
        <fullName evidence="3">Nucleotide-binding universal stress protein, UspA family</fullName>
    </submittedName>
</protein>
<dbReference type="PANTHER" id="PTHR46268">
    <property type="entry name" value="STRESS RESPONSE PROTEIN NHAX"/>
    <property type="match status" value="1"/>
</dbReference>
<dbReference type="Proteomes" id="UP000199476">
    <property type="component" value="Unassembled WGS sequence"/>
</dbReference>
<comment type="similarity">
    <text evidence="1">Belongs to the universal stress protein A family.</text>
</comment>
<evidence type="ECO:0000313" key="4">
    <source>
        <dbReference type="Proteomes" id="UP000199476"/>
    </source>
</evidence>
<feature type="domain" description="UspA" evidence="2">
    <location>
        <begin position="34"/>
        <end position="160"/>
    </location>
</feature>
<dbReference type="OrthoDB" id="178667at2"/>
<proteinExistence type="inferred from homology"/>
<dbReference type="CDD" id="cd00293">
    <property type="entry name" value="USP-like"/>
    <property type="match status" value="1"/>
</dbReference>
<evidence type="ECO:0000256" key="1">
    <source>
        <dbReference type="ARBA" id="ARBA00008791"/>
    </source>
</evidence>
<name>A0A1G9KWS9_9FIRM</name>